<dbReference type="InterPro" id="IPR007889">
    <property type="entry name" value="HTH_Psq"/>
</dbReference>
<protein>
    <recommendedName>
        <fullName evidence="6">HTH CENPB-type domain-containing protein</fullName>
    </recommendedName>
</protein>
<evidence type="ECO:0000259" key="3">
    <source>
        <dbReference type="Pfam" id="PF04218"/>
    </source>
</evidence>
<feature type="compositionally biased region" description="Polar residues" evidence="1">
    <location>
        <begin position="547"/>
        <end position="563"/>
    </location>
</feature>
<dbReference type="GO" id="GO:0005634">
    <property type="term" value="C:nucleus"/>
    <property type="evidence" value="ECO:0007669"/>
    <property type="project" value="TreeGrafter"/>
</dbReference>
<reference evidence="4 5" key="1">
    <citation type="submission" date="2014-03" db="EMBL/GenBank/DDBJ databases">
        <authorList>
            <person name="Warren W."/>
            <person name="Wilson R.K."/>
        </authorList>
    </citation>
    <scope>NUCLEOTIDE SEQUENCE</scope>
</reference>
<dbReference type="InterPro" id="IPR004875">
    <property type="entry name" value="DDE_SF_endonuclease_dom"/>
</dbReference>
<proteinExistence type="predicted"/>
<feature type="domain" description="HTH psq-type" evidence="3">
    <location>
        <begin position="9"/>
        <end position="54"/>
    </location>
</feature>
<dbReference type="Pfam" id="PF03184">
    <property type="entry name" value="DDE_1"/>
    <property type="match status" value="1"/>
</dbReference>
<evidence type="ECO:0000313" key="4">
    <source>
        <dbReference type="Ensembl" id="ENSCSAP00000013654.1"/>
    </source>
</evidence>
<dbReference type="PANTHER" id="PTHR19303">
    <property type="entry name" value="TRANSPOSON"/>
    <property type="match status" value="1"/>
</dbReference>
<sequence>RASLCLKKKKKKKSLSLESRLEMMKLSKEGMSKAKTRQKLDLLPQTVSQAVNAKGNAPVNTQMIRKRNSLIADVEKVWSGEKNQTSLTIPLGQSLTQYKAIALVSFVKTERVEEAAEELEASRDWFVRFKERCRPRNIKVQGKAAGADGETVSYSEDLAGNSDEGGYTQEIISVGETAFYGKKMPSRTFLATEKSVSGFKASKGRLTLLLGANGAGDFKLKPTVIYHAENLRALKNDARSTLPVFCKWNGKASVRAHLFTACFTEYFKPTFETCSSEKKPFKILPLMDNVPRHARALMGIYKEVNVGFMPARPISVLQPMDQGRITVKSHYLRTIFHKTVVVMDDNSSDGFGQSQWKTFWKGFIILNAIKNVCDSWEEVRVSTLTGVGKKLIPTLVDLQGFNASMEEVAADVVEIAREVELDVEPEDSELPQSHNQTCPDEDLLLRDEQSNSCGMASTLGKDAVDIVEMTTRTSNICMNLAGKAVAGFERIDCNFERSSTVGKMLSNSIACYREVFHERTSPLTRQASLLSHLKKLPQSPQPLAPTTLISPQPSTSKQDPPPA</sequence>
<dbReference type="eggNOG" id="KOG3105">
    <property type="taxonomic scope" value="Eukaryota"/>
</dbReference>
<dbReference type="jPOST" id="A0A0D9RYG5"/>
<dbReference type="AlphaFoldDB" id="A0A0D9RYG5"/>
<dbReference type="Ensembl" id="ENSCSAT00000015723.1">
    <property type="protein sequence ID" value="ENSCSAP00000013654.1"/>
    <property type="gene ID" value="ENSCSAG00000017629.1"/>
</dbReference>
<feature type="domain" description="DDE-1" evidence="2">
    <location>
        <begin position="204"/>
        <end position="385"/>
    </location>
</feature>
<feature type="region of interest" description="Disordered" evidence="1">
    <location>
        <begin position="536"/>
        <end position="563"/>
    </location>
</feature>
<evidence type="ECO:0000256" key="1">
    <source>
        <dbReference type="SAM" id="MobiDB-lite"/>
    </source>
</evidence>
<dbReference type="EMBL" id="AQIB01147498">
    <property type="status" value="NOT_ANNOTATED_CDS"/>
    <property type="molecule type" value="Genomic_DNA"/>
</dbReference>
<evidence type="ECO:0008006" key="6">
    <source>
        <dbReference type="Google" id="ProtNLM"/>
    </source>
</evidence>
<dbReference type="PANTHER" id="PTHR19303:SF26">
    <property type="entry name" value="TIGGER TRANSPOSABLE ELEMENT-DERIVED PROTEIN 1"/>
    <property type="match status" value="1"/>
</dbReference>
<dbReference type="Pfam" id="PF04218">
    <property type="entry name" value="CENP-B_N"/>
    <property type="match status" value="1"/>
</dbReference>
<organism evidence="4 5">
    <name type="scientific">Chlorocebus sabaeus</name>
    <name type="common">Green monkey</name>
    <name type="synonym">Simia sabaea</name>
    <dbReference type="NCBI Taxonomy" id="60711"/>
    <lineage>
        <taxon>Eukaryota</taxon>
        <taxon>Metazoa</taxon>
        <taxon>Chordata</taxon>
        <taxon>Craniata</taxon>
        <taxon>Vertebrata</taxon>
        <taxon>Euteleostomi</taxon>
        <taxon>Mammalia</taxon>
        <taxon>Eutheria</taxon>
        <taxon>Euarchontoglires</taxon>
        <taxon>Primates</taxon>
        <taxon>Haplorrhini</taxon>
        <taxon>Catarrhini</taxon>
        <taxon>Cercopithecidae</taxon>
        <taxon>Cercopithecinae</taxon>
        <taxon>Chlorocebus</taxon>
    </lineage>
</organism>
<dbReference type="GO" id="GO:0003677">
    <property type="term" value="F:DNA binding"/>
    <property type="evidence" value="ECO:0007669"/>
    <property type="project" value="InterPro"/>
</dbReference>
<evidence type="ECO:0000259" key="2">
    <source>
        <dbReference type="Pfam" id="PF03184"/>
    </source>
</evidence>
<dbReference type="InterPro" id="IPR050863">
    <property type="entry name" value="CenT-Element_Derived"/>
</dbReference>
<accession>A0A0D9RYG5</accession>
<dbReference type="Bgee" id="ENSCSAG00000017629">
    <property type="expression patterns" value="Expressed in blood and 1 other cell type or tissue"/>
</dbReference>
<dbReference type="Proteomes" id="UP000029965">
    <property type="component" value="Chromosome 28"/>
</dbReference>
<evidence type="ECO:0000313" key="5">
    <source>
        <dbReference type="Proteomes" id="UP000029965"/>
    </source>
</evidence>
<keyword evidence="5" id="KW-1185">Reference proteome</keyword>
<dbReference type="GeneTree" id="ENSGT00940000155163"/>
<name>A0A0D9RYG5_CHLSB</name>
<reference evidence="4" key="3">
    <citation type="submission" date="2025-09" db="UniProtKB">
        <authorList>
            <consortium name="Ensembl"/>
        </authorList>
    </citation>
    <scope>IDENTIFICATION</scope>
</reference>
<reference evidence="4" key="2">
    <citation type="submission" date="2025-08" db="UniProtKB">
        <authorList>
            <consortium name="Ensembl"/>
        </authorList>
    </citation>
    <scope>IDENTIFICATION</scope>
</reference>
<dbReference type="OMA" id="FHERTSP"/>